<comment type="pathway">
    <text evidence="3">Protein modification; protein glycosylation.</text>
</comment>
<evidence type="ECO:0000256" key="17">
    <source>
        <dbReference type="RuleBase" id="RU361193"/>
    </source>
</evidence>
<dbReference type="GO" id="GO:0005783">
    <property type="term" value="C:endoplasmic reticulum"/>
    <property type="evidence" value="ECO:0007669"/>
    <property type="project" value="TreeGrafter"/>
</dbReference>
<evidence type="ECO:0000256" key="18">
    <source>
        <dbReference type="SAM" id="MobiDB-lite"/>
    </source>
</evidence>
<dbReference type="Proteomes" id="UP000663861">
    <property type="component" value="Unassembled WGS sequence"/>
</dbReference>
<keyword evidence="10 15" id="KW-0106">Calcium</keyword>
<dbReference type="InterPro" id="IPR010905">
    <property type="entry name" value="Glyco_hydro_88"/>
</dbReference>
<keyword evidence="19" id="KW-0472">Membrane</keyword>
<sequence length="1206" mass="132763">MAELRQKNSKALKPQEGLHKSTSPTKNASSGPSFYWAIVAGLFGCALTFSGLIPLGRSPASPNSSAPTTSVKLQVDVEKRDAIVAAFRHAYSAYERDAFGADEYHPIGKKGSNLTAAGGIGYTIADSLDTIIIMQQQGYDFDAEYERAKTWIRDTLSFDRDANFNTFETTIRVLGGLLSAHYLTSDDIYLARARELADRIMPVFETPVGLPASMVNLCESRKDGKCISKGILDEDNGNLVSVAEAATLQLEFKYLSHLTEEDSYWRVMAVIKQSATQPIVPIFLSAETGQFVVSDIRLGSRGDSYYEYLLKQYLQTDRSEGVYRAMYDDAMAAIGEHLLMRTPTSKIVHTGELQPTRAGGYQQRDWKLVPKQDHLVCFLGGSLLLGVTDGGRMRVPPDTSKFNEREGRDWTMGVKLIEGCMATHETATGLAPEIAHFRTKHDPPMVREQAPLDWYIKGTNDIENDTSYDARYILRPETVESLFLAYRLTGDPKYRHWGWNIFQSIEKHCKVPTGGYATVLNVDKLPVHWDDKQETFLLSETLKYLFLLFSDSAVLPLDEVVFNTEAHPFPVFTPSPQEHDDDLNPTQTSGYKVTAKKTVDEYANLDANDESLARWKASLGIAGGGGEAKFIVKQLFLTSPTLPAGKTVTLDLTNPDAMAKVKKEPIVIKEGVEYSVGVKFIIENDVISGLRYLHVVKRAGVKVDKLEHMIGSYGPDANERTVTFATEESPSGMIARSGTYSVVSRITDDDGHKHAALLPQEFEWTFKLAKECLPIPQCYNEILSNVGEFWWQPWAHTAQSEGDEHITMLSVDSLEVEGYDRRALSAIIDQLHDRIYFHSFITQGTIVNDGTALVPPGSVYSVTDRIVQTRNPLVAEGFVADNAVGDPPSLGVAMLLANFSGGTGGDYNTAIQQQLDYLLTKAPRNTDGAISHRIEQVQLWSDNVFMVPPFLAYYGALHNNASMMTEAFNQVQTYRTTLKVDRYTGLWRHIQLGEGVDIGHWTTGNGWAAAGMMRVLATMATSSLGAAYPNEQALLARWISGILTSAWAYQLPNGTLYNYADLSSPASVTPSYTASPSSAFSDASGTALLAATTYRLATHLVRHPTLTFQNNGVSTTQSLTEILAGQGYSIRSLLEPAALARQGVAASVDPNTGWLQNVANPYSYSQRGTVSPEGQAFVLMLEAAARDWESTIKTTDRNSLEASLGA</sequence>
<dbReference type="EC" id="3.2.1.-" evidence="17"/>
<evidence type="ECO:0000313" key="21">
    <source>
        <dbReference type="EMBL" id="CAE6484885.1"/>
    </source>
</evidence>
<feature type="active site" evidence="14">
    <location>
        <position position="303"/>
    </location>
</feature>
<evidence type="ECO:0000256" key="11">
    <source>
        <dbReference type="ARBA" id="ARBA00023157"/>
    </source>
</evidence>
<evidence type="ECO:0000256" key="14">
    <source>
        <dbReference type="PIRSR" id="PIRSR601382-1"/>
    </source>
</evidence>
<keyword evidence="11 16" id="KW-1015">Disulfide bond</keyword>
<proteinExistence type="inferred from homology"/>
<dbReference type="EMBL" id="CAJMWX010000729">
    <property type="protein sequence ID" value="CAE6425252.1"/>
    <property type="molecule type" value="Genomic_DNA"/>
</dbReference>
<dbReference type="GO" id="GO:0005509">
    <property type="term" value="F:calcium ion binding"/>
    <property type="evidence" value="ECO:0007669"/>
    <property type="project" value="InterPro"/>
</dbReference>
<evidence type="ECO:0000256" key="4">
    <source>
        <dbReference type="ARBA" id="ARBA00007658"/>
    </source>
</evidence>
<evidence type="ECO:0000256" key="15">
    <source>
        <dbReference type="PIRSR" id="PIRSR601382-2"/>
    </source>
</evidence>
<comment type="subcellular location">
    <subcellularLocation>
        <location evidence="2">Cytoplasm</location>
    </subcellularLocation>
</comment>
<dbReference type="SUPFAM" id="SSF48208">
    <property type="entry name" value="Six-hairpin glycosidases"/>
    <property type="match status" value="1"/>
</dbReference>
<evidence type="ECO:0000256" key="8">
    <source>
        <dbReference type="ARBA" id="ARBA00022723"/>
    </source>
</evidence>
<keyword evidence="7" id="KW-0963">Cytoplasm</keyword>
<dbReference type="InterPro" id="IPR024792">
    <property type="entry name" value="RhoGDI_dom_sf"/>
</dbReference>
<feature type="active site" description="Proton donor" evidence="14">
    <location>
        <position position="433"/>
    </location>
</feature>
<dbReference type="InterPro" id="IPR000406">
    <property type="entry name" value="Rho_GDI"/>
</dbReference>
<keyword evidence="19" id="KW-1133">Transmembrane helix</keyword>
<feature type="transmembrane region" description="Helical" evidence="19">
    <location>
        <begin position="34"/>
        <end position="55"/>
    </location>
</feature>
<comment type="similarity">
    <text evidence="4 17">Belongs to the glycosyl hydrolase 47 family.</text>
</comment>
<keyword evidence="8 15" id="KW-0479">Metal-binding</keyword>
<dbReference type="Pfam" id="PF01532">
    <property type="entry name" value="Glyco_hydro_47"/>
    <property type="match status" value="1"/>
</dbReference>
<feature type="region of interest" description="Disordered" evidence="18">
    <location>
        <begin position="1"/>
        <end position="29"/>
    </location>
</feature>
<dbReference type="Pfam" id="PF02115">
    <property type="entry name" value="Rho_GDI"/>
    <property type="match status" value="1"/>
</dbReference>
<feature type="binding site" evidence="15">
    <location>
        <position position="564"/>
    </location>
    <ligand>
        <name>Ca(2+)</name>
        <dbReference type="ChEBI" id="CHEBI:29108"/>
    </ligand>
</feature>
<evidence type="ECO:0000256" key="12">
    <source>
        <dbReference type="ARBA" id="ARBA00047669"/>
    </source>
</evidence>
<keyword evidence="6" id="KW-0343">GTPase activation</keyword>
<organism evidence="21 22">
    <name type="scientific">Rhizoctonia solani</name>
    <dbReference type="NCBI Taxonomy" id="456999"/>
    <lineage>
        <taxon>Eukaryota</taxon>
        <taxon>Fungi</taxon>
        <taxon>Dikarya</taxon>
        <taxon>Basidiomycota</taxon>
        <taxon>Agaricomycotina</taxon>
        <taxon>Agaricomycetes</taxon>
        <taxon>Cantharellales</taxon>
        <taxon>Ceratobasidiaceae</taxon>
        <taxon>Rhizoctonia</taxon>
    </lineage>
</organism>
<reference evidence="21" key="1">
    <citation type="submission" date="2021-01" db="EMBL/GenBank/DDBJ databases">
        <authorList>
            <person name="Kaushik A."/>
        </authorList>
    </citation>
    <scope>NUCLEOTIDE SEQUENCE</scope>
    <source>
        <strain evidence="20">AG4-R118</strain>
        <strain evidence="21">AG4-RS23</strain>
    </source>
</reference>
<evidence type="ECO:0000256" key="2">
    <source>
        <dbReference type="ARBA" id="ARBA00004496"/>
    </source>
</evidence>
<dbReference type="Pfam" id="PF07470">
    <property type="entry name" value="Glyco_hydro_88"/>
    <property type="match status" value="1"/>
</dbReference>
<dbReference type="InterPro" id="IPR014756">
    <property type="entry name" value="Ig_E-set"/>
</dbReference>
<evidence type="ECO:0000256" key="16">
    <source>
        <dbReference type="PIRSR" id="PIRSR601382-3"/>
    </source>
</evidence>
<evidence type="ECO:0000256" key="5">
    <source>
        <dbReference type="ARBA" id="ARBA00009758"/>
    </source>
</evidence>
<dbReference type="InterPro" id="IPR050749">
    <property type="entry name" value="Glycosyl_Hydrolase_47"/>
</dbReference>
<gene>
    <name evidence="21" type="ORF">RDB_LOCUS103361</name>
    <name evidence="20" type="ORF">RDB_LOCUS27698</name>
</gene>
<dbReference type="SUPFAM" id="SSF48225">
    <property type="entry name" value="Seven-hairpin glycosidases"/>
    <property type="match status" value="1"/>
</dbReference>
<dbReference type="InterPro" id="IPR008928">
    <property type="entry name" value="6-hairpin_glycosidase_sf"/>
</dbReference>
<evidence type="ECO:0000256" key="7">
    <source>
        <dbReference type="ARBA" id="ARBA00022490"/>
    </source>
</evidence>
<dbReference type="Gene3D" id="1.50.10.10">
    <property type="match status" value="2"/>
</dbReference>
<evidence type="ECO:0000313" key="22">
    <source>
        <dbReference type="Proteomes" id="UP000663861"/>
    </source>
</evidence>
<dbReference type="PANTHER" id="PTHR11742:SF55">
    <property type="entry name" value="ENDOPLASMIC RETICULUM MANNOSYL-OLIGOSACCHARIDE 1,2-ALPHA-MANNOSIDASE"/>
    <property type="match status" value="1"/>
</dbReference>
<dbReference type="InterPro" id="IPR036026">
    <property type="entry name" value="Seven-hairpin_glycosidases"/>
</dbReference>
<dbReference type="Gene3D" id="2.70.50.30">
    <property type="entry name" value="Coagulation Factor XIII, subunit A, domain 1"/>
    <property type="match status" value="1"/>
</dbReference>
<evidence type="ECO:0000256" key="10">
    <source>
        <dbReference type="ARBA" id="ARBA00022837"/>
    </source>
</evidence>
<dbReference type="SUPFAM" id="SSF81296">
    <property type="entry name" value="E set domains"/>
    <property type="match status" value="1"/>
</dbReference>
<accession>A0A8H3CIR1</accession>
<keyword evidence="9 17" id="KW-0378">Hydrolase</keyword>
<dbReference type="FunFam" id="2.70.50.30:FF:000004">
    <property type="entry name" value="Rho GDP-dissociation inhibitor 1"/>
    <property type="match status" value="1"/>
</dbReference>
<feature type="disulfide bond" evidence="16">
    <location>
        <begin position="377"/>
        <end position="420"/>
    </location>
</feature>
<dbReference type="EMBL" id="CAJMWY010002209">
    <property type="protein sequence ID" value="CAE6484885.1"/>
    <property type="molecule type" value="Genomic_DNA"/>
</dbReference>
<dbReference type="PANTHER" id="PTHR11742">
    <property type="entry name" value="MANNOSYL-OLIGOSACCHARIDE ALPHA-1,2-MANNOSIDASE-RELATED"/>
    <property type="match status" value="1"/>
</dbReference>
<name>A0A8H3CIR1_9AGAM</name>
<evidence type="ECO:0000256" key="9">
    <source>
        <dbReference type="ARBA" id="ARBA00022801"/>
    </source>
</evidence>
<dbReference type="GO" id="GO:0005096">
    <property type="term" value="F:GTPase activator activity"/>
    <property type="evidence" value="ECO:0007669"/>
    <property type="project" value="UniProtKB-KW"/>
</dbReference>
<dbReference type="GO" id="GO:0004571">
    <property type="term" value="F:mannosyl-oligosaccharide 1,2-alpha-mannosidase activity"/>
    <property type="evidence" value="ECO:0007669"/>
    <property type="project" value="UniProtKB-EC"/>
</dbReference>
<dbReference type="InterPro" id="IPR001382">
    <property type="entry name" value="Glyco_hydro_47"/>
</dbReference>
<dbReference type="InterPro" id="IPR012341">
    <property type="entry name" value="6hp_glycosidase-like_sf"/>
</dbReference>
<feature type="active site" description="Proton donor" evidence="14">
    <location>
        <position position="168"/>
    </location>
</feature>
<dbReference type="GO" id="GO:0005094">
    <property type="term" value="F:Rho GDP-dissociation inhibitor activity"/>
    <property type="evidence" value="ECO:0007669"/>
    <property type="project" value="InterPro"/>
</dbReference>
<comment type="caution">
    <text evidence="21">The sequence shown here is derived from an EMBL/GenBank/DDBJ whole genome shotgun (WGS) entry which is preliminary data.</text>
</comment>
<dbReference type="GO" id="GO:0016020">
    <property type="term" value="C:membrane"/>
    <property type="evidence" value="ECO:0007669"/>
    <property type="project" value="InterPro"/>
</dbReference>
<evidence type="ECO:0000256" key="13">
    <source>
        <dbReference type="ARBA" id="ARBA00048605"/>
    </source>
</evidence>
<comment type="catalytic activity">
    <reaction evidence="13">
        <text>N(4)-(alpha-D-Man-(1-&gt;2)-alpha-D-Man-(1-&gt;2)-alpha-D-Man-(1-&gt;3)-[alpha-D-Man-(1-&gt;2)-alpha-D-Man-(1-&gt;3)-[alpha-D-Man-(1-&gt;2)-alpha-D-Man-(1-&gt;6)]-alpha-D-Man-(1-&gt;6)]-beta-D-Man-(1-&gt;4)-beta-D-GlcNAc-(1-&gt;4)-beta-D-GlcNAc)-L-asparaginyl-[protein] (N-glucan mannose isomer 9A1,2,3B1,2,3) + 4 H2O = N(4)-(alpha-D-Man-(1-&gt;3)-[alpha-D-Man-(1-&gt;3)-[alpha-D-Man-(1-&gt;6)]-alpha-D-Man-(1-&gt;6)]-beta-D-Man-(1-&gt;4)-beta-D-GlcNAc-(1-&gt;4)-beta-D-GlcNAc)-L-asparaginyl-[protein] (N-glucan mannose isomer 5A1,2) + 4 beta-D-mannose</text>
        <dbReference type="Rhea" id="RHEA:56008"/>
        <dbReference type="Rhea" id="RHEA-COMP:14356"/>
        <dbReference type="Rhea" id="RHEA-COMP:14367"/>
        <dbReference type="ChEBI" id="CHEBI:15377"/>
        <dbReference type="ChEBI" id="CHEBI:28563"/>
        <dbReference type="ChEBI" id="CHEBI:59087"/>
        <dbReference type="ChEBI" id="CHEBI:139493"/>
        <dbReference type="EC" id="3.2.1.113"/>
    </reaction>
</comment>
<dbReference type="GO" id="GO:0005975">
    <property type="term" value="P:carbohydrate metabolic process"/>
    <property type="evidence" value="ECO:0007669"/>
    <property type="project" value="InterPro"/>
</dbReference>
<evidence type="ECO:0000256" key="19">
    <source>
        <dbReference type="SAM" id="Phobius"/>
    </source>
</evidence>
<dbReference type="PRINTS" id="PR00747">
    <property type="entry name" value="GLYHDRLASE47"/>
</dbReference>
<evidence type="ECO:0000256" key="3">
    <source>
        <dbReference type="ARBA" id="ARBA00004922"/>
    </source>
</evidence>
<dbReference type="GO" id="GO:0036503">
    <property type="term" value="P:ERAD pathway"/>
    <property type="evidence" value="ECO:0007669"/>
    <property type="project" value="UniProtKB-ARBA"/>
</dbReference>
<comment type="cofactor">
    <cofactor evidence="1 15">
        <name>Ca(2+)</name>
        <dbReference type="ChEBI" id="CHEBI:29108"/>
    </cofactor>
</comment>
<evidence type="ECO:0000256" key="6">
    <source>
        <dbReference type="ARBA" id="ARBA00022468"/>
    </source>
</evidence>
<feature type="active site" evidence="14">
    <location>
        <position position="477"/>
    </location>
</feature>
<dbReference type="GO" id="GO:0007266">
    <property type="term" value="P:Rho protein signal transduction"/>
    <property type="evidence" value="ECO:0007669"/>
    <property type="project" value="InterPro"/>
</dbReference>
<keyword evidence="17" id="KW-0326">Glycosidase</keyword>
<comment type="catalytic activity">
    <reaction evidence="12">
        <text>N(4)-(alpha-D-Man-(1-&gt;2)-alpha-D-Man-(1-&gt;2)-alpha-D-Man-(1-&gt;3)-[alpha-D-Man-(1-&gt;3)-[alpha-D-Man-(1-&gt;2)-alpha-D-Man-(1-&gt;6)]-alpha-D-Man-(1-&gt;6)]-beta-D-Man-(1-&gt;4)-beta-D-GlcNAc-(1-&gt;4)-beta-D-GlcNAc)-L-asparaginyl-[protein] (N-glucan mannose isomer 8A1,2,3B1,3) + 3 H2O = N(4)-(alpha-D-Man-(1-&gt;3)-[alpha-D-Man-(1-&gt;3)-[alpha-D-Man-(1-&gt;6)]-alpha-D-Man-(1-&gt;6)]-beta-D-Man-(1-&gt;4)-beta-D-GlcNAc-(1-&gt;4)-beta-D-GlcNAc)-L-asparaginyl-[protein] (N-glucan mannose isomer 5A1,2) + 3 beta-D-mannose</text>
        <dbReference type="Rhea" id="RHEA:56028"/>
        <dbReference type="Rhea" id="RHEA-COMP:14358"/>
        <dbReference type="Rhea" id="RHEA-COMP:14367"/>
        <dbReference type="ChEBI" id="CHEBI:15377"/>
        <dbReference type="ChEBI" id="CHEBI:28563"/>
        <dbReference type="ChEBI" id="CHEBI:59087"/>
        <dbReference type="ChEBI" id="CHEBI:60628"/>
        <dbReference type="EC" id="3.2.1.113"/>
    </reaction>
</comment>
<evidence type="ECO:0000313" key="20">
    <source>
        <dbReference type="EMBL" id="CAE6425252.1"/>
    </source>
</evidence>
<feature type="compositionally biased region" description="Polar residues" evidence="18">
    <location>
        <begin position="20"/>
        <end position="29"/>
    </location>
</feature>
<protein>
    <recommendedName>
        <fullName evidence="17">alpha-1,2-Mannosidase</fullName>
        <ecNumber evidence="17">3.2.1.-</ecNumber>
    </recommendedName>
</protein>
<comment type="similarity">
    <text evidence="5">Belongs to the Rho GDI family.</text>
</comment>
<keyword evidence="19" id="KW-0812">Transmembrane</keyword>
<evidence type="ECO:0000256" key="1">
    <source>
        <dbReference type="ARBA" id="ARBA00001913"/>
    </source>
</evidence>
<dbReference type="AlphaFoldDB" id="A0A8H3CIR1"/>
<dbReference type="Proteomes" id="UP000663888">
    <property type="component" value="Unassembled WGS sequence"/>
</dbReference>